<gene>
    <name evidence="1" type="ORF">AYBTSS11_LOCUS1780</name>
</gene>
<proteinExistence type="predicted"/>
<name>A0AA86V200_9FABA</name>
<dbReference type="Gramene" id="rna-AYBTSS11_LOCUS1780">
    <property type="protein sequence ID" value="CAJ1845830.1"/>
    <property type="gene ID" value="gene-AYBTSS11_LOCUS1780"/>
</dbReference>
<organism evidence="1 2">
    <name type="scientific">Sphenostylis stenocarpa</name>
    <dbReference type="NCBI Taxonomy" id="92480"/>
    <lineage>
        <taxon>Eukaryota</taxon>
        <taxon>Viridiplantae</taxon>
        <taxon>Streptophyta</taxon>
        <taxon>Embryophyta</taxon>
        <taxon>Tracheophyta</taxon>
        <taxon>Spermatophyta</taxon>
        <taxon>Magnoliopsida</taxon>
        <taxon>eudicotyledons</taxon>
        <taxon>Gunneridae</taxon>
        <taxon>Pentapetalae</taxon>
        <taxon>rosids</taxon>
        <taxon>fabids</taxon>
        <taxon>Fabales</taxon>
        <taxon>Fabaceae</taxon>
        <taxon>Papilionoideae</taxon>
        <taxon>50 kb inversion clade</taxon>
        <taxon>NPAAA clade</taxon>
        <taxon>indigoferoid/millettioid clade</taxon>
        <taxon>Phaseoleae</taxon>
        <taxon>Sphenostylis</taxon>
    </lineage>
</organism>
<reference evidence="1" key="1">
    <citation type="submission" date="2023-10" db="EMBL/GenBank/DDBJ databases">
        <authorList>
            <person name="Domelevo Entfellner J.-B."/>
        </authorList>
    </citation>
    <scope>NUCLEOTIDE SEQUENCE</scope>
</reference>
<protein>
    <submittedName>
        <fullName evidence="1">Uncharacterized protein</fullName>
    </submittedName>
</protein>
<evidence type="ECO:0000313" key="2">
    <source>
        <dbReference type="Proteomes" id="UP001189624"/>
    </source>
</evidence>
<evidence type="ECO:0000313" key="1">
    <source>
        <dbReference type="EMBL" id="CAJ1845830.1"/>
    </source>
</evidence>
<accession>A0AA86V200</accession>
<keyword evidence="2" id="KW-1185">Reference proteome</keyword>
<dbReference type="AlphaFoldDB" id="A0AA86V200"/>
<sequence length="77" mass="8656">MNCSGIVSNSDEGEEESVAITKANVPRESASDNSFHVNTGLVKCVVELRMIFLTVTSKRLLEFKFEVENEVYLQGWE</sequence>
<dbReference type="EMBL" id="OY731398">
    <property type="protein sequence ID" value="CAJ1845830.1"/>
    <property type="molecule type" value="Genomic_DNA"/>
</dbReference>
<dbReference type="Proteomes" id="UP001189624">
    <property type="component" value="Chromosome 1"/>
</dbReference>